<accession>A0A1D2A843</accession>
<sequence length="243" mass="26246">MRVDTRCLPLCWSSLRDQILRHDACKAFHLAGTAGSSAGFHSSTDVAGRKSHWEALAKQGIPVNVCNSKLHPSVKEGIPPPGKKEISLQRAYTPESKCFGCGPAAEGGLRLESYRIRHGLQASITLDDKYCTFPGIINGGIISTLFDCHGNWTAAIALMDLHATPKPPLTLTYELLVTFKEPTPPGVPLVVKSHVTRVQDVQEAGQKAGVQVDMKLYQAMGAHEKLLAEANGIFKKVGALRAL</sequence>
<gene>
    <name evidence="1" type="ORF">g.100765</name>
</gene>
<dbReference type="Gene3D" id="3.10.129.10">
    <property type="entry name" value="Hotdog Thioesterase"/>
    <property type="match status" value="1"/>
</dbReference>
<protein>
    <recommendedName>
        <fullName evidence="2">Thioesterase domain-containing protein</fullName>
    </recommendedName>
</protein>
<dbReference type="CDD" id="cd03443">
    <property type="entry name" value="PaaI_thioesterase"/>
    <property type="match status" value="1"/>
</dbReference>
<reference evidence="1" key="1">
    <citation type="submission" date="2015-08" db="EMBL/GenBank/DDBJ databases">
        <authorList>
            <person name="Babu N.S."/>
            <person name="Beckwith C.J."/>
            <person name="Beseler K.G."/>
            <person name="Brison A."/>
            <person name="Carone J.V."/>
            <person name="Caskin T.P."/>
            <person name="Diamond M."/>
            <person name="Durham M.E."/>
            <person name="Foxe J.M."/>
            <person name="Go M."/>
            <person name="Henderson B.A."/>
            <person name="Jones I.B."/>
            <person name="McGettigan J.A."/>
            <person name="Micheletti S.J."/>
            <person name="Nasrallah M.E."/>
            <person name="Ortiz D."/>
            <person name="Piller C.R."/>
            <person name="Privatt S.R."/>
            <person name="Schneider S.L."/>
            <person name="Sharp S."/>
            <person name="Smith T.C."/>
            <person name="Stanton J.D."/>
            <person name="Ullery H.E."/>
            <person name="Wilson R.J."/>
            <person name="Serrano M.G."/>
            <person name="Buck G."/>
            <person name="Lee V."/>
            <person name="Wang Y."/>
            <person name="Carvalho R."/>
            <person name="Voegtly L."/>
            <person name="Shi R."/>
            <person name="Duckworth R."/>
            <person name="Johnson A."/>
            <person name="Loviza R."/>
            <person name="Walstead R."/>
            <person name="Shah Z."/>
            <person name="Kiflezghi M."/>
            <person name="Wade K."/>
            <person name="Ball S.L."/>
            <person name="Bradley K.W."/>
            <person name="Asai D.J."/>
            <person name="Bowman C.A."/>
            <person name="Russell D.A."/>
            <person name="Pope W.H."/>
            <person name="Jacobs-Sera D."/>
            <person name="Hendrix R.W."/>
            <person name="Hatfull G.F."/>
        </authorList>
    </citation>
    <scope>NUCLEOTIDE SEQUENCE</scope>
</reference>
<dbReference type="AlphaFoldDB" id="A0A1D2A843"/>
<dbReference type="InterPro" id="IPR029069">
    <property type="entry name" value="HotDog_dom_sf"/>
</dbReference>
<evidence type="ECO:0000313" key="1">
    <source>
        <dbReference type="EMBL" id="JAT75367.1"/>
    </source>
</evidence>
<dbReference type="EMBL" id="GDKF01003255">
    <property type="protein sequence ID" value="JAT75367.1"/>
    <property type="molecule type" value="Transcribed_RNA"/>
</dbReference>
<evidence type="ECO:0008006" key="2">
    <source>
        <dbReference type="Google" id="ProtNLM"/>
    </source>
</evidence>
<dbReference type="SUPFAM" id="SSF54637">
    <property type="entry name" value="Thioesterase/thiol ester dehydrase-isomerase"/>
    <property type="match status" value="1"/>
</dbReference>
<name>A0A1D2A843_AUXPR</name>
<proteinExistence type="predicted"/>
<organism evidence="1">
    <name type="scientific">Auxenochlorella protothecoides</name>
    <name type="common">Green microalga</name>
    <name type="synonym">Chlorella protothecoides</name>
    <dbReference type="NCBI Taxonomy" id="3075"/>
    <lineage>
        <taxon>Eukaryota</taxon>
        <taxon>Viridiplantae</taxon>
        <taxon>Chlorophyta</taxon>
        <taxon>core chlorophytes</taxon>
        <taxon>Trebouxiophyceae</taxon>
        <taxon>Chlorellales</taxon>
        <taxon>Chlorellaceae</taxon>
        <taxon>Auxenochlorella</taxon>
    </lineage>
</organism>